<dbReference type="SUPFAM" id="SSF46458">
    <property type="entry name" value="Globin-like"/>
    <property type="match status" value="1"/>
</dbReference>
<dbReference type="Gene3D" id="3.40.50.80">
    <property type="entry name" value="Nucleotide-binding domain of ferredoxin-NADP reductase (FNR) module"/>
    <property type="match status" value="1"/>
</dbReference>
<evidence type="ECO:0000256" key="3">
    <source>
        <dbReference type="ARBA" id="ARBA00006401"/>
    </source>
</evidence>
<reference evidence="17 20" key="2">
    <citation type="journal article" date="2020" name="Appl. Microbiol. Biotechnol.">
        <title>Targeted gene deletion in Brettanomyces bruxellensis with an expression-free CRISPR-Cas9 system.</title>
        <authorList>
            <person name="Varela C."/>
            <person name="Bartel C."/>
            <person name="Onetto C."/>
            <person name="Borneman A."/>
        </authorList>
    </citation>
    <scope>NUCLEOTIDE SEQUENCE [LARGE SCALE GENOMIC DNA]</scope>
    <source>
        <strain evidence="17 20">AWRI1613</strain>
    </source>
</reference>
<dbReference type="PROSITE" id="PS51384">
    <property type="entry name" value="FAD_FR"/>
    <property type="match status" value="1"/>
</dbReference>
<evidence type="ECO:0000256" key="4">
    <source>
        <dbReference type="ARBA" id="ARBA00012229"/>
    </source>
</evidence>
<dbReference type="SUPFAM" id="SSF63380">
    <property type="entry name" value="Riboflavin synthase domain-like"/>
    <property type="match status" value="1"/>
</dbReference>
<dbReference type="InterPro" id="IPR000971">
    <property type="entry name" value="Globin"/>
</dbReference>
<dbReference type="GO" id="GO:0071949">
    <property type="term" value="F:FAD binding"/>
    <property type="evidence" value="ECO:0007669"/>
    <property type="project" value="TreeGrafter"/>
</dbReference>
<comment type="cofactor">
    <cofactor evidence="1">
        <name>heme b</name>
        <dbReference type="ChEBI" id="CHEBI:60344"/>
    </cofactor>
</comment>
<keyword evidence="8" id="KW-0479">Metal-binding</keyword>
<dbReference type="InterPro" id="IPR001433">
    <property type="entry name" value="OxRdtase_FAD/NAD-bd"/>
</dbReference>
<dbReference type="InterPro" id="IPR008333">
    <property type="entry name" value="Cbr1-like_FAD-bd_dom"/>
</dbReference>
<reference evidence="18 19" key="1">
    <citation type="submission" date="2019-07" db="EMBL/GenBank/DDBJ databases">
        <authorList>
            <person name="Friedrich A."/>
            <person name="Schacherer J."/>
        </authorList>
    </citation>
    <scope>NUCLEOTIDE SEQUENCE [LARGE SCALE GENOMIC DNA]</scope>
</reference>
<dbReference type="Pfam" id="PF00970">
    <property type="entry name" value="FAD_binding_6"/>
    <property type="match status" value="1"/>
</dbReference>
<comment type="catalytic activity">
    <reaction evidence="14">
        <text>2 nitric oxide + NADPH + 2 O2 = 2 nitrate + NADP(+) + H(+)</text>
        <dbReference type="Rhea" id="RHEA:19465"/>
        <dbReference type="ChEBI" id="CHEBI:15378"/>
        <dbReference type="ChEBI" id="CHEBI:15379"/>
        <dbReference type="ChEBI" id="CHEBI:16480"/>
        <dbReference type="ChEBI" id="CHEBI:17632"/>
        <dbReference type="ChEBI" id="CHEBI:57783"/>
        <dbReference type="ChEBI" id="CHEBI:58349"/>
        <dbReference type="EC" id="1.14.12.17"/>
    </reaction>
</comment>
<accession>A0A7D9CXQ0</accession>
<dbReference type="InterPro" id="IPR017938">
    <property type="entry name" value="Riboflavin_synthase-like_b-brl"/>
</dbReference>
<keyword evidence="11" id="KW-0408">Iron</keyword>
<evidence type="ECO:0000256" key="14">
    <source>
        <dbReference type="ARBA" id="ARBA00049433"/>
    </source>
</evidence>
<dbReference type="Proteomes" id="UP000478008">
    <property type="component" value="Unassembled WGS sequence"/>
</dbReference>
<evidence type="ECO:0000256" key="10">
    <source>
        <dbReference type="ARBA" id="ARBA00022857"/>
    </source>
</evidence>
<dbReference type="GO" id="GO:0020037">
    <property type="term" value="F:heme binding"/>
    <property type="evidence" value="ECO:0007669"/>
    <property type="project" value="InterPro"/>
</dbReference>
<dbReference type="GO" id="GO:0071500">
    <property type="term" value="P:cellular response to nitrosative stress"/>
    <property type="evidence" value="ECO:0007669"/>
    <property type="project" value="TreeGrafter"/>
</dbReference>
<protein>
    <recommendedName>
        <fullName evidence="4">nitric oxide dioxygenase</fullName>
        <ecNumber evidence="4">1.14.12.17</ecNumber>
    </recommendedName>
</protein>
<comment type="similarity">
    <text evidence="3">In the C-terminal section; belongs to the flavoprotein pyridine nucleotide cytochrome reductase family.</text>
</comment>
<evidence type="ECO:0000256" key="7">
    <source>
        <dbReference type="ARBA" id="ARBA00022630"/>
    </source>
</evidence>
<evidence type="ECO:0000256" key="1">
    <source>
        <dbReference type="ARBA" id="ARBA00001970"/>
    </source>
</evidence>
<evidence type="ECO:0000313" key="19">
    <source>
        <dbReference type="Proteomes" id="UP000478008"/>
    </source>
</evidence>
<dbReference type="GO" id="GO:0046210">
    <property type="term" value="P:nitric oxide catabolic process"/>
    <property type="evidence" value="ECO:0007669"/>
    <property type="project" value="TreeGrafter"/>
</dbReference>
<keyword evidence="12" id="KW-0520">NAD</keyword>
<evidence type="ECO:0000313" key="20">
    <source>
        <dbReference type="Proteomes" id="UP000568158"/>
    </source>
</evidence>
<proteinExistence type="inferred from homology"/>
<dbReference type="FunFam" id="1.10.490.10:FF:000003">
    <property type="entry name" value="Flavohemoprotein"/>
    <property type="match status" value="1"/>
</dbReference>
<dbReference type="EMBL" id="CABFWN010000003">
    <property type="protein sequence ID" value="VUG18338.1"/>
    <property type="molecule type" value="Genomic_DNA"/>
</dbReference>
<evidence type="ECO:0000313" key="17">
    <source>
        <dbReference type="EMBL" id="KAF6012728.1"/>
    </source>
</evidence>
<evidence type="ECO:0000256" key="6">
    <source>
        <dbReference type="ARBA" id="ARBA00022617"/>
    </source>
</evidence>
<dbReference type="Pfam" id="PF00042">
    <property type="entry name" value="Globin"/>
    <property type="match status" value="1"/>
</dbReference>
<dbReference type="Gene3D" id="1.10.490.10">
    <property type="entry name" value="Globins"/>
    <property type="match status" value="1"/>
</dbReference>
<feature type="domain" description="FAD-binding FR-type" evidence="16">
    <location>
        <begin position="145"/>
        <end position="261"/>
    </location>
</feature>
<evidence type="ECO:0000259" key="16">
    <source>
        <dbReference type="PROSITE" id="PS51384"/>
    </source>
</evidence>
<dbReference type="InterPro" id="IPR009050">
    <property type="entry name" value="Globin-like_sf"/>
</dbReference>
<dbReference type="Pfam" id="PF00175">
    <property type="entry name" value="NAD_binding_1"/>
    <property type="match status" value="1"/>
</dbReference>
<dbReference type="Gene3D" id="2.40.30.10">
    <property type="entry name" value="Translation factors"/>
    <property type="match status" value="1"/>
</dbReference>
<evidence type="ECO:0000256" key="8">
    <source>
        <dbReference type="ARBA" id="ARBA00022723"/>
    </source>
</evidence>
<gene>
    <name evidence="18" type="primary">YHB1</name>
    <name evidence="18" type="ORF">DEBR0S3_08130G</name>
    <name evidence="17" type="ORF">HII12_002250</name>
</gene>
<evidence type="ECO:0000256" key="2">
    <source>
        <dbReference type="ARBA" id="ARBA00001974"/>
    </source>
</evidence>
<dbReference type="PANTHER" id="PTHR43396">
    <property type="entry name" value="FLAVOHEMOPROTEIN"/>
    <property type="match status" value="1"/>
</dbReference>
<keyword evidence="19" id="KW-1185">Reference proteome</keyword>
<name>A0A7D9CXQ0_DEKBR</name>
<comment type="catalytic activity">
    <reaction evidence="13">
        <text>2 nitric oxide + NADH + 2 O2 = 2 nitrate + NAD(+) + H(+)</text>
        <dbReference type="Rhea" id="RHEA:19469"/>
        <dbReference type="ChEBI" id="CHEBI:15378"/>
        <dbReference type="ChEBI" id="CHEBI:15379"/>
        <dbReference type="ChEBI" id="CHEBI:16480"/>
        <dbReference type="ChEBI" id="CHEBI:17632"/>
        <dbReference type="ChEBI" id="CHEBI:57540"/>
        <dbReference type="ChEBI" id="CHEBI:57945"/>
        <dbReference type="EC" id="1.14.12.17"/>
    </reaction>
</comment>
<evidence type="ECO:0000313" key="18">
    <source>
        <dbReference type="EMBL" id="VUG18338.1"/>
    </source>
</evidence>
<keyword evidence="5" id="KW-0216">Detoxification</keyword>
<organism evidence="18 19">
    <name type="scientific">Dekkera bruxellensis</name>
    <name type="common">Brettanomyces custersii</name>
    <dbReference type="NCBI Taxonomy" id="5007"/>
    <lineage>
        <taxon>Eukaryota</taxon>
        <taxon>Fungi</taxon>
        <taxon>Dikarya</taxon>
        <taxon>Ascomycota</taxon>
        <taxon>Saccharomycotina</taxon>
        <taxon>Pichiomycetes</taxon>
        <taxon>Pichiales</taxon>
        <taxon>Pichiaceae</taxon>
        <taxon>Brettanomyces</taxon>
    </lineage>
</organism>
<dbReference type="InterPro" id="IPR039261">
    <property type="entry name" value="FNR_nucleotide-bd"/>
</dbReference>
<dbReference type="CDD" id="cd06184">
    <property type="entry name" value="flavohem_like_fad_nad_binding"/>
    <property type="match status" value="1"/>
</dbReference>
<dbReference type="EMBL" id="JABCYN010000023">
    <property type="protein sequence ID" value="KAF6012728.1"/>
    <property type="molecule type" value="Genomic_DNA"/>
</dbReference>
<evidence type="ECO:0000259" key="15">
    <source>
        <dbReference type="PROSITE" id="PS01033"/>
    </source>
</evidence>
<keyword evidence="9" id="KW-0274">FAD</keyword>
<dbReference type="AlphaFoldDB" id="A0A7D9CXQ0"/>
<dbReference type="SUPFAM" id="SSF52343">
    <property type="entry name" value="Ferredoxin reductase-like, C-terminal NADP-linked domain"/>
    <property type="match status" value="1"/>
</dbReference>
<dbReference type="PANTHER" id="PTHR43396:SF3">
    <property type="entry name" value="FLAVOHEMOPROTEIN"/>
    <property type="match status" value="1"/>
</dbReference>
<dbReference type="GO" id="GO:0008941">
    <property type="term" value="F:nitric oxide dioxygenase NAD(P)H activity"/>
    <property type="evidence" value="ECO:0007669"/>
    <property type="project" value="UniProtKB-EC"/>
</dbReference>
<sequence>MLSEKTIKLVKSTAPVLEQRGVDVTKNMYSHMLGENPDLLNIFNRTNQATGLQPKALAATVLAAAKNIDNLGVLLPAVRQIGFKHRALQVKPEQYGTVGKYLLASIKETLNPPEEVLEAWKEAYGVIAKTFIDVEAEMYKTELWKGWKTFVISGKKKVNESGTMVEFSVDPVDESLKGALTKFVPGQYITVRTKPDNNDGHYALRHYSMSEIQGPDSLRFSVKFDDDKQGHQGLVSHYLIEKVNVGDKIELSAPAGDFELDKSLLNNKEVPLVLLSAGSGASPLLALLQEQLSEGSTERPIYWIQSNRLAADVPFVKDVDAELKQHASNYKNLQVITEKSARIDKQFLESNIPEKSDIYLCGSVPFMDAMLKHLKEISKHYNLHYEAFGPKMSTV</sequence>
<evidence type="ECO:0000256" key="5">
    <source>
        <dbReference type="ARBA" id="ARBA00022575"/>
    </source>
</evidence>
<feature type="domain" description="Globin" evidence="15">
    <location>
        <begin position="1"/>
        <end position="136"/>
    </location>
</feature>
<evidence type="ECO:0000256" key="11">
    <source>
        <dbReference type="ARBA" id="ARBA00023004"/>
    </source>
</evidence>
<dbReference type="GO" id="GO:0046872">
    <property type="term" value="F:metal ion binding"/>
    <property type="evidence" value="ECO:0007669"/>
    <property type="project" value="UniProtKB-KW"/>
</dbReference>
<keyword evidence="10" id="KW-0521">NADP</keyword>
<dbReference type="EC" id="1.14.12.17" evidence="4"/>
<evidence type="ECO:0000256" key="13">
    <source>
        <dbReference type="ARBA" id="ARBA00048649"/>
    </source>
</evidence>
<comment type="cofactor">
    <cofactor evidence="2">
        <name>FAD</name>
        <dbReference type="ChEBI" id="CHEBI:57692"/>
    </cofactor>
</comment>
<dbReference type="OMA" id="IMIGREK"/>
<dbReference type="GO" id="GO:0019825">
    <property type="term" value="F:oxygen binding"/>
    <property type="evidence" value="ECO:0007669"/>
    <property type="project" value="InterPro"/>
</dbReference>
<evidence type="ECO:0000256" key="12">
    <source>
        <dbReference type="ARBA" id="ARBA00023027"/>
    </source>
</evidence>
<evidence type="ECO:0000256" key="9">
    <source>
        <dbReference type="ARBA" id="ARBA00022827"/>
    </source>
</evidence>
<dbReference type="PROSITE" id="PS01033">
    <property type="entry name" value="GLOBIN"/>
    <property type="match status" value="1"/>
</dbReference>
<dbReference type="InterPro" id="IPR017927">
    <property type="entry name" value="FAD-bd_FR_type"/>
</dbReference>
<dbReference type="GO" id="GO:0009636">
    <property type="term" value="P:response to toxic substance"/>
    <property type="evidence" value="ECO:0007669"/>
    <property type="project" value="UniProtKB-KW"/>
</dbReference>
<dbReference type="InterPro" id="IPR012292">
    <property type="entry name" value="Globin/Proto"/>
</dbReference>
<keyword evidence="7" id="KW-0285">Flavoprotein</keyword>
<dbReference type="Proteomes" id="UP000568158">
    <property type="component" value="Unassembled WGS sequence"/>
</dbReference>
<keyword evidence="6" id="KW-0349">Heme</keyword>